<proteinExistence type="predicted"/>
<dbReference type="AlphaFoldDB" id="A0A2W7NAF7"/>
<dbReference type="EMBL" id="QKZL01000006">
    <property type="protein sequence ID" value="PZX16623.1"/>
    <property type="molecule type" value="Genomic_DNA"/>
</dbReference>
<evidence type="ECO:0000313" key="3">
    <source>
        <dbReference type="EMBL" id="PZX16623.1"/>
    </source>
</evidence>
<keyword evidence="2" id="KW-0812">Transmembrane</keyword>
<feature type="region of interest" description="Disordered" evidence="1">
    <location>
        <begin position="83"/>
        <end position="103"/>
    </location>
</feature>
<feature type="region of interest" description="Disordered" evidence="1">
    <location>
        <begin position="134"/>
        <end position="169"/>
    </location>
</feature>
<keyword evidence="2" id="KW-1133">Transmembrane helix</keyword>
<feature type="transmembrane region" description="Helical" evidence="2">
    <location>
        <begin position="32"/>
        <end position="55"/>
    </location>
</feature>
<organism evidence="3 4">
    <name type="scientific">Palleronia aestuarii</name>
    <dbReference type="NCBI Taxonomy" id="568105"/>
    <lineage>
        <taxon>Bacteria</taxon>
        <taxon>Pseudomonadati</taxon>
        <taxon>Pseudomonadota</taxon>
        <taxon>Alphaproteobacteria</taxon>
        <taxon>Rhodobacterales</taxon>
        <taxon>Roseobacteraceae</taxon>
        <taxon>Palleronia</taxon>
    </lineage>
</organism>
<evidence type="ECO:0000256" key="2">
    <source>
        <dbReference type="SAM" id="Phobius"/>
    </source>
</evidence>
<accession>A0A2W7NAF7</accession>
<keyword evidence="4" id="KW-1185">Reference proteome</keyword>
<protein>
    <submittedName>
        <fullName evidence="3">Uncharacterized protein</fullName>
    </submittedName>
</protein>
<gene>
    <name evidence="3" type="ORF">LX81_01995</name>
</gene>
<dbReference type="RefSeq" id="WP_111537146.1">
    <property type="nucleotide sequence ID" value="NZ_QKZL01000006.1"/>
</dbReference>
<name>A0A2W7NAF7_9RHOB</name>
<sequence>MKFYEIIALAAGVLWFVFWSIRLFTAEGINDLDALLTLTIVVLPLGFAWLAIGVFQVRRALLDAQEDRLAQAEALEQIEAALARELRRPDPEDGAGGSDGSGIRDALDHLIDLQTRGEARLSGKIAELGERLRHVESGGGGSPKAAAPPPSTAAPKPVGTVPPEDEEVSEPLTESFEADELSLEDFILAMQFPTDADDDAGFRALRRALKDRRAAQIVTSAQDILTLLSQNGIYMDDFHPLAAPPRTWRLFAGGERGHAVAALGGIRDREALAKVSARMREDTIFRDAAQHFLRHFDTALAELEPVASDAEIAALAETRSARAFMLVGRVAKLFG</sequence>
<evidence type="ECO:0000313" key="4">
    <source>
        <dbReference type="Proteomes" id="UP000248916"/>
    </source>
</evidence>
<keyword evidence="2" id="KW-0472">Membrane</keyword>
<comment type="caution">
    <text evidence="3">The sequence shown here is derived from an EMBL/GenBank/DDBJ whole genome shotgun (WGS) entry which is preliminary data.</text>
</comment>
<reference evidence="3 4" key="1">
    <citation type="submission" date="2018-06" db="EMBL/GenBank/DDBJ databases">
        <title>Genomic Encyclopedia of Archaeal and Bacterial Type Strains, Phase II (KMG-II): from individual species to whole genera.</title>
        <authorList>
            <person name="Goeker M."/>
        </authorList>
    </citation>
    <scope>NUCLEOTIDE SEQUENCE [LARGE SCALE GENOMIC DNA]</scope>
    <source>
        <strain evidence="3 4">DSM 22009</strain>
    </source>
</reference>
<evidence type="ECO:0000256" key="1">
    <source>
        <dbReference type="SAM" id="MobiDB-lite"/>
    </source>
</evidence>
<dbReference type="Proteomes" id="UP000248916">
    <property type="component" value="Unassembled WGS sequence"/>
</dbReference>
<dbReference type="OrthoDB" id="7833467at2"/>
<feature type="transmembrane region" description="Helical" evidence="2">
    <location>
        <begin position="6"/>
        <end position="25"/>
    </location>
</feature>